<evidence type="ECO:0000256" key="10">
    <source>
        <dbReference type="ARBA" id="ARBA00032873"/>
    </source>
</evidence>
<dbReference type="GO" id="GO:0046872">
    <property type="term" value="F:metal ion binding"/>
    <property type="evidence" value="ECO:0007669"/>
    <property type="project" value="UniProtKB-KW"/>
</dbReference>
<accession>A0AAN6JH28</accession>
<keyword evidence="3 12" id="KW-0808">Transferase</keyword>
<evidence type="ECO:0000256" key="1">
    <source>
        <dbReference type="ARBA" id="ARBA00001946"/>
    </source>
</evidence>
<gene>
    <name evidence="12" type="primary">COQ1</name>
    <name evidence="12" type="ORF">OC842_007036</name>
</gene>
<dbReference type="AlphaFoldDB" id="A0AAN6JH28"/>
<evidence type="ECO:0000256" key="3">
    <source>
        <dbReference type="ARBA" id="ARBA00022679"/>
    </source>
</evidence>
<dbReference type="GO" id="GO:1990234">
    <property type="term" value="C:transferase complex"/>
    <property type="evidence" value="ECO:0007669"/>
    <property type="project" value="TreeGrafter"/>
</dbReference>
<reference evidence="12" key="1">
    <citation type="journal article" date="2023" name="PhytoFront">
        <title>Draft Genome Resources of Seven Strains of Tilletia horrida, Causal Agent of Kernel Smut of Rice.</title>
        <authorList>
            <person name="Khanal S."/>
            <person name="Antony Babu S."/>
            <person name="Zhou X.G."/>
        </authorList>
    </citation>
    <scope>NUCLEOTIDE SEQUENCE</scope>
    <source>
        <strain evidence="12">TX3</strain>
    </source>
</reference>
<feature type="region of interest" description="Disordered" evidence="11">
    <location>
        <begin position="216"/>
        <end position="262"/>
    </location>
</feature>
<keyword evidence="13" id="KW-1185">Reference proteome</keyword>
<dbReference type="PANTHER" id="PTHR12001:SF69">
    <property type="entry name" value="ALL TRANS-POLYPRENYL-DIPHOSPHATE SYNTHASE PDSS1"/>
    <property type="match status" value="1"/>
</dbReference>
<feature type="compositionally biased region" description="Low complexity" evidence="11">
    <location>
        <begin position="242"/>
        <end position="255"/>
    </location>
</feature>
<dbReference type="GO" id="GO:0008299">
    <property type="term" value="P:isoprenoid biosynthetic process"/>
    <property type="evidence" value="ECO:0007669"/>
    <property type="project" value="UniProtKB-KW"/>
</dbReference>
<dbReference type="PANTHER" id="PTHR12001">
    <property type="entry name" value="GERANYLGERANYL PYROPHOSPHATE SYNTHASE"/>
    <property type="match status" value="1"/>
</dbReference>
<evidence type="ECO:0000256" key="11">
    <source>
        <dbReference type="SAM" id="MobiDB-lite"/>
    </source>
</evidence>
<dbReference type="PROSITE" id="PS00444">
    <property type="entry name" value="POLYPRENYL_SYNTHASE_2"/>
    <property type="match status" value="1"/>
</dbReference>
<dbReference type="InterPro" id="IPR000092">
    <property type="entry name" value="Polyprenyl_synt"/>
</dbReference>
<evidence type="ECO:0000256" key="6">
    <source>
        <dbReference type="ARBA" id="ARBA00023229"/>
    </source>
</evidence>
<evidence type="ECO:0000256" key="5">
    <source>
        <dbReference type="ARBA" id="ARBA00022842"/>
    </source>
</evidence>
<keyword evidence="4" id="KW-0479">Metal-binding</keyword>
<dbReference type="GO" id="GO:0006744">
    <property type="term" value="P:ubiquinone biosynthetic process"/>
    <property type="evidence" value="ECO:0007669"/>
    <property type="project" value="TreeGrafter"/>
</dbReference>
<feature type="region of interest" description="Disordered" evidence="11">
    <location>
        <begin position="81"/>
        <end position="149"/>
    </location>
</feature>
<dbReference type="GO" id="GO:0004659">
    <property type="term" value="F:prenyltransferase activity"/>
    <property type="evidence" value="ECO:0007669"/>
    <property type="project" value="InterPro"/>
</dbReference>
<proteinExistence type="inferred from homology"/>
<keyword evidence="5" id="KW-0460">Magnesium</keyword>
<name>A0AAN6JH28_9BASI</name>
<evidence type="ECO:0000256" key="4">
    <source>
        <dbReference type="ARBA" id="ARBA00022723"/>
    </source>
</evidence>
<dbReference type="Gene3D" id="1.10.600.10">
    <property type="entry name" value="Farnesyl Diphosphate Synthase"/>
    <property type="match status" value="1"/>
</dbReference>
<organism evidence="12 13">
    <name type="scientific">Tilletia horrida</name>
    <dbReference type="NCBI Taxonomy" id="155126"/>
    <lineage>
        <taxon>Eukaryota</taxon>
        <taxon>Fungi</taxon>
        <taxon>Dikarya</taxon>
        <taxon>Basidiomycota</taxon>
        <taxon>Ustilaginomycotina</taxon>
        <taxon>Exobasidiomycetes</taxon>
        <taxon>Tilletiales</taxon>
        <taxon>Tilletiaceae</taxon>
        <taxon>Tilletia</taxon>
    </lineage>
</organism>
<dbReference type="Pfam" id="PF00348">
    <property type="entry name" value="polyprenyl_synt"/>
    <property type="match status" value="2"/>
</dbReference>
<evidence type="ECO:0000313" key="13">
    <source>
        <dbReference type="Proteomes" id="UP001176521"/>
    </source>
</evidence>
<dbReference type="InterPro" id="IPR008949">
    <property type="entry name" value="Isoprenoid_synthase_dom_sf"/>
</dbReference>
<comment type="caution">
    <text evidence="12">The sequence shown here is derived from an EMBL/GenBank/DDBJ whole genome shotgun (WGS) entry which is preliminary data.</text>
</comment>
<comment type="cofactor">
    <cofactor evidence="1">
        <name>Mg(2+)</name>
        <dbReference type="ChEBI" id="CHEBI:18420"/>
    </cofactor>
</comment>
<dbReference type="CDD" id="cd00685">
    <property type="entry name" value="Trans_IPPS_HT"/>
    <property type="match status" value="1"/>
</dbReference>
<protein>
    <recommendedName>
        <fullName evidence="10">(2E,6E)-farnesyl diphosphate synthase</fullName>
    </recommendedName>
    <alternativeName>
        <fullName evidence="9">Dimethylallyltranstransferase</fullName>
    </alternativeName>
    <alternativeName>
        <fullName evidence="8">Farnesyl diphosphate synthase</fullName>
    </alternativeName>
    <alternativeName>
        <fullName evidence="7">Geranyltranstransferase</fullName>
    </alternativeName>
</protein>
<dbReference type="EMBL" id="JAPDMQ010000769">
    <property type="protein sequence ID" value="KAK0520635.1"/>
    <property type="molecule type" value="Genomic_DNA"/>
</dbReference>
<dbReference type="Proteomes" id="UP001176521">
    <property type="component" value="Unassembled WGS sequence"/>
</dbReference>
<evidence type="ECO:0000313" key="12">
    <source>
        <dbReference type="EMBL" id="KAK0520635.1"/>
    </source>
</evidence>
<comment type="similarity">
    <text evidence="2">Belongs to the FPP/GGPP synthase family.</text>
</comment>
<evidence type="ECO:0000256" key="7">
    <source>
        <dbReference type="ARBA" id="ARBA00032380"/>
    </source>
</evidence>
<dbReference type="SUPFAM" id="SSF48576">
    <property type="entry name" value="Terpenoid synthases"/>
    <property type="match status" value="1"/>
</dbReference>
<keyword evidence="6" id="KW-0414">Isoprene biosynthesis</keyword>
<evidence type="ECO:0000256" key="8">
    <source>
        <dbReference type="ARBA" id="ARBA00032424"/>
    </source>
</evidence>
<evidence type="ECO:0000256" key="2">
    <source>
        <dbReference type="ARBA" id="ARBA00006706"/>
    </source>
</evidence>
<feature type="compositionally biased region" description="Low complexity" evidence="11">
    <location>
        <begin position="116"/>
        <end position="141"/>
    </location>
</feature>
<dbReference type="InterPro" id="IPR033749">
    <property type="entry name" value="Polyprenyl_synt_CS"/>
</dbReference>
<evidence type="ECO:0000256" key="9">
    <source>
        <dbReference type="ARBA" id="ARBA00032448"/>
    </source>
</evidence>
<sequence length="625" mass="65241">MAASSSSACFMHGLARSRVGRRGPSIVTSTPAFSTASTAHSAASHASSAASTSRSRTVPSTVAVAAAKMYARRGAFASTRSLPPPVGARYQSTKPAAAAAATVPRDRRVDGDGIGAPSVGPSAPSASLSSFASASPSSSSASPPPLPHIDPLRMIKTELASLRSSVSRLLGSGHPALDTIAKYYFQAEGKHIRPQIVLLMARATNGLSPLWPQIQQRAQTEPEMSIGTPISPPHVLNDHNPHAAPGSSAAAATSGPPSPSAVLLPTQRRLAEITEMIHVASLLHDDVIDEAALRRSAPSAPASFGNKLSILAGDFLLGRASVALARLRDNEVVELLATVIANLVEGEVMQLKGAPSAVAASGTEQGSDGQDEEVRESLAAFEQAIYATEGSGSAAASAGSPLSSFLTFDPLAPLPSSGSVSYPSGGPTREQFAHYLQKTYLKTASLIGKSARAATILGGCGAEAVDRFLDLLHPASTVKTESQVEQGRERCREVRDAAYWFGRNLGMAFQLVDDLLDFRTTSNMFGKPSGGADLRLGLATAPVLYAWQELGGESGLGQMVGRKFEGEGDVEKALRLVLSSQALQRTAWLAEHYAEQARTALDVLPPSDAKDALITLTRQVTSRMK</sequence>